<accession>A0AAU7Q9N5</accession>
<dbReference type="PANTHER" id="PTHR30244:SF34">
    <property type="entry name" value="DTDP-4-AMINO-4,6-DIDEOXYGALACTOSE TRANSAMINASE"/>
    <property type="match status" value="1"/>
</dbReference>
<dbReference type="GO" id="GO:0008483">
    <property type="term" value="F:transaminase activity"/>
    <property type="evidence" value="ECO:0007669"/>
    <property type="project" value="UniProtKB-KW"/>
</dbReference>
<dbReference type="Pfam" id="PF01041">
    <property type="entry name" value="DegT_DnrJ_EryC1"/>
    <property type="match status" value="1"/>
</dbReference>
<name>A0AAU7Q9N5_9GAMM</name>
<sequence length="256" mass="26980">MTRLLPPVEIPPTAGLPAQWRDLMAFSGGLAAGLAEQLSVPSPALTCSGTAALIVTLRVLQQRLPGRTTLIVPAYTCPLVALAVHFCPPLRVIPCDVAAGGIDLDLGQLETLCDERTLAVVVTHLGGRVADVDGARSITARAGAAIIEDAAQAMGARDDGRSVGLKGDAAFFSMALGKGLTTAEGGVLFSRDPALHRALHRQCRQDLAFSFPWELKRTAELLGYTAFYRPHGLYYVYGRPLRRALARGDAVAAVGG</sequence>
<evidence type="ECO:0000256" key="1">
    <source>
        <dbReference type="ARBA" id="ARBA00022898"/>
    </source>
</evidence>
<dbReference type="Gene3D" id="3.40.640.10">
    <property type="entry name" value="Type I PLP-dependent aspartate aminotransferase-like (Major domain)"/>
    <property type="match status" value="1"/>
</dbReference>
<protein>
    <submittedName>
        <fullName evidence="3">DegT/DnrJ/EryC1/StrS family aminotransferase</fullName>
    </submittedName>
</protein>
<evidence type="ECO:0000313" key="3">
    <source>
        <dbReference type="EMBL" id="XBS69788.1"/>
    </source>
</evidence>
<dbReference type="EMBL" id="CP157947">
    <property type="protein sequence ID" value="XBS69788.1"/>
    <property type="molecule type" value="Genomic_DNA"/>
</dbReference>
<keyword evidence="3" id="KW-0808">Transferase</keyword>
<comment type="similarity">
    <text evidence="2">Belongs to the DegT/DnrJ/EryC1 family.</text>
</comment>
<dbReference type="InterPro" id="IPR015424">
    <property type="entry name" value="PyrdxlP-dep_Trfase"/>
</dbReference>
<dbReference type="GO" id="GO:0030170">
    <property type="term" value="F:pyridoxal phosphate binding"/>
    <property type="evidence" value="ECO:0007669"/>
    <property type="project" value="TreeGrafter"/>
</dbReference>
<dbReference type="InterPro" id="IPR000653">
    <property type="entry name" value="DegT/StrS_aminotransferase"/>
</dbReference>
<dbReference type="SUPFAM" id="SSF53383">
    <property type="entry name" value="PLP-dependent transferases"/>
    <property type="match status" value="1"/>
</dbReference>
<reference evidence="3" key="1">
    <citation type="submission" date="2024-06" db="EMBL/GenBank/DDBJ databases">
        <authorList>
            <person name="Coelho C."/>
            <person name="Bento M."/>
            <person name="Garcia E."/>
            <person name="Camelo A."/>
            <person name="Brandao I."/>
            <person name="Espirito Santo C."/>
            <person name="Trovao J."/>
            <person name="Verissimo A."/>
            <person name="Costa J."/>
            <person name="Tiago I."/>
        </authorList>
    </citation>
    <scope>NUCLEOTIDE SEQUENCE</scope>
    <source>
        <strain evidence="3">KWT182</strain>
    </source>
</reference>
<keyword evidence="1" id="KW-0663">Pyridoxal phosphate</keyword>
<proteinExistence type="inferred from homology"/>
<dbReference type="InterPro" id="IPR015421">
    <property type="entry name" value="PyrdxlP-dep_Trfase_major"/>
</dbReference>
<dbReference type="AlphaFoldDB" id="A0AAU7Q9N5"/>
<evidence type="ECO:0000256" key="2">
    <source>
        <dbReference type="ARBA" id="ARBA00037999"/>
    </source>
</evidence>
<gene>
    <name evidence="3" type="ORF">ABK905_26485</name>
</gene>
<dbReference type="PANTHER" id="PTHR30244">
    <property type="entry name" value="TRANSAMINASE"/>
    <property type="match status" value="1"/>
</dbReference>
<organism evidence="3">
    <name type="scientific">Acerihabitans sp. KWT182</name>
    <dbReference type="NCBI Taxonomy" id="3157919"/>
    <lineage>
        <taxon>Bacteria</taxon>
        <taxon>Pseudomonadati</taxon>
        <taxon>Pseudomonadota</taxon>
        <taxon>Gammaproteobacteria</taxon>
        <taxon>Enterobacterales</taxon>
        <taxon>Pectobacteriaceae</taxon>
        <taxon>Acerihabitans</taxon>
    </lineage>
</organism>
<keyword evidence="3" id="KW-0032">Aminotransferase</keyword>
<dbReference type="GO" id="GO:0000271">
    <property type="term" value="P:polysaccharide biosynthetic process"/>
    <property type="evidence" value="ECO:0007669"/>
    <property type="project" value="TreeGrafter"/>
</dbReference>